<evidence type="ECO:0000313" key="2">
    <source>
        <dbReference type="EMBL" id="VEN52332.1"/>
    </source>
</evidence>
<dbReference type="EMBL" id="CAACVG010009176">
    <property type="protein sequence ID" value="VEN52332.1"/>
    <property type="molecule type" value="Genomic_DNA"/>
</dbReference>
<feature type="region of interest" description="Disordered" evidence="1">
    <location>
        <begin position="42"/>
        <end position="71"/>
    </location>
</feature>
<protein>
    <submittedName>
        <fullName evidence="2">Uncharacterized protein</fullName>
    </submittedName>
</protein>
<feature type="region of interest" description="Disordered" evidence="1">
    <location>
        <begin position="852"/>
        <end position="872"/>
    </location>
</feature>
<reference evidence="2 3" key="1">
    <citation type="submission" date="2019-01" db="EMBL/GenBank/DDBJ databases">
        <authorList>
            <person name="Sayadi A."/>
        </authorList>
    </citation>
    <scope>NUCLEOTIDE SEQUENCE [LARGE SCALE GENOMIC DNA]</scope>
</reference>
<evidence type="ECO:0000256" key="1">
    <source>
        <dbReference type="SAM" id="MobiDB-lite"/>
    </source>
</evidence>
<organism evidence="2 3">
    <name type="scientific">Callosobruchus maculatus</name>
    <name type="common">Southern cowpea weevil</name>
    <name type="synonym">Pulse bruchid</name>
    <dbReference type="NCBI Taxonomy" id="64391"/>
    <lineage>
        <taxon>Eukaryota</taxon>
        <taxon>Metazoa</taxon>
        <taxon>Ecdysozoa</taxon>
        <taxon>Arthropoda</taxon>
        <taxon>Hexapoda</taxon>
        <taxon>Insecta</taxon>
        <taxon>Pterygota</taxon>
        <taxon>Neoptera</taxon>
        <taxon>Endopterygota</taxon>
        <taxon>Coleoptera</taxon>
        <taxon>Polyphaga</taxon>
        <taxon>Cucujiformia</taxon>
        <taxon>Chrysomeloidea</taxon>
        <taxon>Chrysomelidae</taxon>
        <taxon>Bruchinae</taxon>
        <taxon>Bruchini</taxon>
        <taxon>Callosobruchus</taxon>
    </lineage>
</organism>
<accession>A0A653CX68</accession>
<dbReference type="Proteomes" id="UP000410492">
    <property type="component" value="Unassembled WGS sequence"/>
</dbReference>
<feature type="compositionally biased region" description="Polar residues" evidence="1">
    <location>
        <begin position="1026"/>
        <end position="1038"/>
    </location>
</feature>
<gene>
    <name evidence="2" type="ORF">CALMAC_LOCUS12510</name>
</gene>
<keyword evidence="3" id="KW-1185">Reference proteome</keyword>
<feature type="compositionally biased region" description="Polar residues" evidence="1">
    <location>
        <begin position="42"/>
        <end position="51"/>
    </location>
</feature>
<evidence type="ECO:0000313" key="3">
    <source>
        <dbReference type="Proteomes" id="UP000410492"/>
    </source>
</evidence>
<feature type="region of interest" description="Disordered" evidence="1">
    <location>
        <begin position="1014"/>
        <end position="1046"/>
    </location>
</feature>
<name>A0A653CX68_CALMS</name>
<dbReference type="OrthoDB" id="6784559at2759"/>
<proteinExistence type="predicted"/>
<feature type="non-terminal residue" evidence="2">
    <location>
        <position position="1"/>
    </location>
</feature>
<sequence>IILTLWVNCEIGIQFYVEIDLQLPYNNQNHFFADLCNSLEDTCNPENSSQPPDQPLDPIDKPESSVENSSNISPTIVAEANETAIQQVEEQIEQENPINLCVKKARPEDEVVREVKERPRTMNIPVTNQYPLPIQRNVPTKPSQKIVPISTYQDLPTCTNEPMHQTLETQNQHNTNSLQEDILRSVISLVKDRFLYPFTADSLFILNNWYKYLNQCLIQDKLGPSFRMSVSVLRQTEDFVIENLCLFRCGQSTLPISRKFVQEILKADLSTYKDLLNHLLSRPNSTADWFSRFYDTLKACIQAPNSSRNVLPANSISSNINPSIERPPHSMPNLNVSMPISQGHCITTSQQPEPCCTRAQSNYCNATSSCASGQRGITTHPHYQRIYVPLDYPVPNTGNYSNGIPSFEPQQMSMVNPSLLQGGHSEYVPLQAQQEMHMAMMKQMSRYPHPASQGMQPPVISNRKNGVQQPSTAFSSVPEPQQARENLRVPPIDIPSPYVAANFKPGRPRHRRDYVPHDANQSVISHPIEPHQVTRNRRIYPKQVSVPVSATSQQSLGGLGFVHQPNAQHPMNTGLEQLRINEVHNPRDPRLMSLTSKPGGTAQSAVKSKYSEAKSQETVPMVRPPATIQQRRVSVISSTEQSRHSTQQTNPNLVVPVLHIPEASSANGWMNSNMPVPGVNQEKRLPMDSGTQQPRHYVPQHVIHRMAVSTAAGVPADAQIQHHDSADGVRTNVRSSGNVITSTTFAARSNAGSSSKPCTVTSASITEPTKVIVSTSQWTCTAQNTEKWHKEYAPTVPPNVNPVPENGTKQLNTTSTTIIGNVIKPVPTNISISSLGTQASSRRVCNGNNLETASDSTSECEGGRGSHGSSTVSAPIITQDIEEVIQTNVIVDPVKTMKRNNANVQNALPHIMATNNLSTRLNEDSQLTVLKHNNSKLQMIQTENGSRSKKVTDTMNAVEERGTRNADDNAKDLNSSENELRLIKEVLRHQFKDTYPEIVRRVLLAKEEQGKLINGGTDVDREETISVRSDSTSSMSPKRQSEVELDGAAKRVKSEDFYKGNVNVEPDISKSYTKSLKPSLPIIEDISSDEDTATADFATNQKADLQFRESKASENISSNQAFVHAVKTRQQSLMPNLLSYQLKSGEPTPTITFSLPKTPESPNVPLPEVWQAWLNEERLRGNSFFTPYSTRRQSIETISSVGSDYSPRLNSDDVEIRIDSKWYRVKKHIYDRIPKGKLYYLQQSNRFIRYFDDNQIEQFYRSIGVKTASSSDVGRTKPRVENDAETFVIPSDPSQVNELIEVGKEVTFSTEDQLREPEMYVEEIENVRRYVPIDFFGFYQFVTGYQIVRHNYPISFLTFLLLHNTNRIRKLLCDYVTALMQGQCMH</sequence>